<dbReference type="Pfam" id="PF04309">
    <property type="entry name" value="G3P_antiterm"/>
    <property type="match status" value="1"/>
</dbReference>
<dbReference type="EMBL" id="PXYW01000009">
    <property type="protein sequence ID" value="PSR34426.1"/>
    <property type="molecule type" value="Genomic_DNA"/>
</dbReference>
<reference evidence="1 2" key="1">
    <citation type="journal article" date="2014" name="BMC Genomics">
        <title>Comparison of environmental and isolate Sulfobacillus genomes reveals diverse carbon, sulfur, nitrogen, and hydrogen metabolisms.</title>
        <authorList>
            <person name="Justice N.B."/>
            <person name="Norman A."/>
            <person name="Brown C.T."/>
            <person name="Singh A."/>
            <person name="Thomas B.C."/>
            <person name="Banfield J.F."/>
        </authorList>
    </citation>
    <scope>NUCLEOTIDE SEQUENCE [LARGE SCALE GENOMIC DNA]</scope>
    <source>
        <strain evidence="1">AMDSBA4</strain>
    </source>
</reference>
<dbReference type="AlphaFoldDB" id="A0A2T2XIW9"/>
<gene>
    <name evidence="1" type="ORF">C7B46_05790</name>
</gene>
<proteinExistence type="predicted"/>
<dbReference type="PIRSF" id="PIRSF016897">
    <property type="entry name" value="GlpP"/>
    <property type="match status" value="1"/>
</dbReference>
<sequence length="190" mass="21053">MILRKGREIMVRDLPPVIPSVWTVTQRDHATLSPWPLVHVAGGGLKTIKEFVKPLLDAKKTVWIHPDMIAGLAKDREGLEVIHSLIHPSAITTSNLALARQVTQLRLTLVLRVFIHDTQSLESSLAAIDRLRPDVVCCLPAVVYPLIRQELNQRGIPVVAAGLVRSLLTRDHLIEMGASVEIGQAKLWSQ</sequence>
<evidence type="ECO:0000313" key="2">
    <source>
        <dbReference type="Proteomes" id="UP000242972"/>
    </source>
</evidence>
<dbReference type="GO" id="GO:0006071">
    <property type="term" value="P:glycerol metabolic process"/>
    <property type="evidence" value="ECO:0007669"/>
    <property type="project" value="InterPro"/>
</dbReference>
<dbReference type="PANTHER" id="PTHR35787">
    <property type="entry name" value="GLYCEROL UPTAKE OPERON ANTITERMINATOR REGULATORY PROTEIN"/>
    <property type="match status" value="1"/>
</dbReference>
<protein>
    <recommendedName>
        <fullName evidence="3">Glycerol-3-phosphate responsive antiterminator</fullName>
    </recommendedName>
</protein>
<dbReference type="Proteomes" id="UP000242972">
    <property type="component" value="Unassembled WGS sequence"/>
</dbReference>
<dbReference type="Gene3D" id="3.20.20.70">
    <property type="entry name" value="Aldolase class I"/>
    <property type="match status" value="1"/>
</dbReference>
<dbReference type="InterPro" id="IPR013785">
    <property type="entry name" value="Aldolase_TIM"/>
</dbReference>
<comment type="caution">
    <text evidence="1">The sequence shown here is derived from an EMBL/GenBank/DDBJ whole genome shotgun (WGS) entry which is preliminary data.</text>
</comment>
<dbReference type="PANTHER" id="PTHR35787:SF1">
    <property type="entry name" value="GLYCEROL UPTAKE OPERON ANTITERMINATOR REGULATORY PROTEIN"/>
    <property type="match status" value="1"/>
</dbReference>
<name>A0A2T2XIW9_9FIRM</name>
<dbReference type="SUPFAM" id="SSF110391">
    <property type="entry name" value="GlpP-like"/>
    <property type="match status" value="1"/>
</dbReference>
<evidence type="ECO:0008006" key="3">
    <source>
        <dbReference type="Google" id="ProtNLM"/>
    </source>
</evidence>
<organism evidence="1 2">
    <name type="scientific">Sulfobacillus benefaciens</name>
    <dbReference type="NCBI Taxonomy" id="453960"/>
    <lineage>
        <taxon>Bacteria</taxon>
        <taxon>Bacillati</taxon>
        <taxon>Bacillota</taxon>
        <taxon>Clostridia</taxon>
        <taxon>Eubacteriales</taxon>
        <taxon>Clostridiales Family XVII. Incertae Sedis</taxon>
        <taxon>Sulfobacillus</taxon>
    </lineage>
</organism>
<accession>A0A2T2XIW9</accession>
<dbReference type="InterPro" id="IPR006699">
    <property type="entry name" value="GlpP"/>
</dbReference>
<dbReference type="GO" id="GO:0006355">
    <property type="term" value="P:regulation of DNA-templated transcription"/>
    <property type="evidence" value="ECO:0007669"/>
    <property type="project" value="InterPro"/>
</dbReference>
<evidence type="ECO:0000313" key="1">
    <source>
        <dbReference type="EMBL" id="PSR34426.1"/>
    </source>
</evidence>